<gene>
    <name evidence="1" type="ORF">HMPREF0542_10965</name>
</gene>
<name>E7FPY8_9LACO</name>
<dbReference type="EMBL" id="ACGS02000030">
    <property type="protein sequence ID" value="EFZ34918.1"/>
    <property type="molecule type" value="Genomic_DNA"/>
</dbReference>
<dbReference type="AlphaFoldDB" id="E7FPY8"/>
<feature type="non-terminal residue" evidence="1">
    <location>
        <position position="1"/>
    </location>
</feature>
<proteinExistence type="predicted"/>
<evidence type="ECO:0000313" key="1">
    <source>
        <dbReference type="EMBL" id="EFZ34918.1"/>
    </source>
</evidence>
<evidence type="ECO:0000313" key="2">
    <source>
        <dbReference type="Proteomes" id="UP000004099"/>
    </source>
</evidence>
<sequence length="39" mass="4554">AFLTEIALLVQLHFKAFLVKLRKARVQYLPFLTTFSDSQ</sequence>
<protein>
    <submittedName>
        <fullName evidence="1">Uncharacterized protein</fullName>
    </submittedName>
</protein>
<organism evidence="1 2">
    <name type="scientific">Ligilactobacillus ruminis ATCC 25644</name>
    <dbReference type="NCBI Taxonomy" id="525362"/>
    <lineage>
        <taxon>Bacteria</taxon>
        <taxon>Bacillati</taxon>
        <taxon>Bacillota</taxon>
        <taxon>Bacilli</taxon>
        <taxon>Lactobacillales</taxon>
        <taxon>Lactobacillaceae</taxon>
        <taxon>Ligilactobacillus</taxon>
    </lineage>
</organism>
<accession>E7FPY8</accession>
<reference evidence="1 2" key="1">
    <citation type="submission" date="2011-01" db="EMBL/GenBank/DDBJ databases">
        <authorList>
            <person name="Muzny D."/>
            <person name="Qin X."/>
            <person name="Buhay C."/>
            <person name="Dugan-Rocha S."/>
            <person name="Ding Y."/>
            <person name="Chen G."/>
            <person name="Hawes A."/>
            <person name="Holder M."/>
            <person name="Jhangiani S."/>
            <person name="Johnson A."/>
            <person name="Khan Z."/>
            <person name="Li Z."/>
            <person name="Liu W."/>
            <person name="Liu X."/>
            <person name="Perez L."/>
            <person name="Shen H."/>
            <person name="Wang Q."/>
            <person name="Watt J."/>
            <person name="Xi L."/>
            <person name="Xin Y."/>
            <person name="Zhou J."/>
            <person name="Deng J."/>
            <person name="Jiang H."/>
            <person name="Liu Y."/>
            <person name="Qu J."/>
            <person name="Song X.-Z."/>
            <person name="Zhang L."/>
            <person name="Villasana D."/>
            <person name="Johnson A."/>
            <person name="Liu J."/>
            <person name="Liyanage D."/>
            <person name="Lorensuhewa L."/>
            <person name="Robinson T."/>
            <person name="Song A."/>
            <person name="Song B.-B."/>
            <person name="Dinh H."/>
            <person name="Thornton R."/>
            <person name="Coyle M."/>
            <person name="Francisco L."/>
            <person name="Jackson L."/>
            <person name="Javaid M."/>
            <person name="Korchina V."/>
            <person name="Kovar C."/>
            <person name="Mata R."/>
            <person name="Mathew T."/>
            <person name="Ngo R."/>
            <person name="Nguyen L."/>
            <person name="Nguyen N."/>
            <person name="Okwuonu G."/>
            <person name="Ongeri F."/>
            <person name="Pham C."/>
            <person name="Simmons D."/>
            <person name="Wilczek-Boney K."/>
            <person name="Hale W."/>
            <person name="Jakkamsetti A."/>
            <person name="Pham P."/>
            <person name="Ruth R."/>
            <person name="San Lucas F."/>
            <person name="Warren J."/>
            <person name="Zhang J."/>
            <person name="Zhao Z."/>
            <person name="Zhou C."/>
            <person name="Zhu D."/>
            <person name="Lee S."/>
            <person name="Bess C."/>
            <person name="Blankenburg K."/>
            <person name="Forbes L."/>
            <person name="Fu Q."/>
            <person name="Gubbala S."/>
            <person name="Hirani K."/>
            <person name="Jayaseelan J.C."/>
            <person name="Lara F."/>
            <person name="Munidasa M."/>
            <person name="Palculict T."/>
            <person name="Patil S."/>
            <person name="Pu L.-L."/>
            <person name="Saada N."/>
            <person name="Tang L."/>
            <person name="Weissenberger G."/>
            <person name="Zhu Y."/>
            <person name="Hemphill L."/>
            <person name="Shang Y."/>
            <person name="Youmans B."/>
            <person name="Ayvaz T."/>
            <person name="Ross M."/>
            <person name="Santibanez J."/>
            <person name="Aqrawi P."/>
            <person name="Gross S."/>
            <person name="Joshi V."/>
            <person name="Fowler G."/>
            <person name="Nazareth L."/>
            <person name="Reid J."/>
            <person name="Worley K."/>
            <person name="Petrosino J."/>
            <person name="Highlander S."/>
            <person name="Gibbs R."/>
        </authorList>
    </citation>
    <scope>NUCLEOTIDE SEQUENCE [LARGE SCALE GENOMIC DNA]</scope>
    <source>
        <strain evidence="1 2">ATCC 25644</strain>
    </source>
</reference>
<dbReference type="HOGENOM" id="CLU_3301283_0_0_9"/>
<dbReference type="Proteomes" id="UP000004099">
    <property type="component" value="Unassembled WGS sequence"/>
</dbReference>
<comment type="caution">
    <text evidence="1">The sequence shown here is derived from an EMBL/GenBank/DDBJ whole genome shotgun (WGS) entry which is preliminary data.</text>
</comment>